<dbReference type="Gene3D" id="1.10.287.1040">
    <property type="entry name" value="Exonuclease VII, small subunit"/>
    <property type="match status" value="1"/>
</dbReference>
<keyword evidence="7" id="KW-0175">Coiled coil</keyword>
<protein>
    <recommendedName>
        <fullName evidence="6">Exodeoxyribonuclease VII small subunit</fullName>
        <ecNumber evidence="6">3.1.11.6</ecNumber>
    </recommendedName>
</protein>
<keyword evidence="5" id="KW-0269">Exonuclease</keyword>
<dbReference type="GO" id="GO:0008855">
    <property type="term" value="F:exodeoxyribonuclease VII activity"/>
    <property type="evidence" value="ECO:0007669"/>
    <property type="project" value="UniProtKB-UniRule"/>
</dbReference>
<dbReference type="AlphaFoldDB" id="A0A5R8Y3B4"/>
<dbReference type="EC" id="3.1.11.6" evidence="6"/>
<evidence type="ECO:0000256" key="7">
    <source>
        <dbReference type="SAM" id="Coils"/>
    </source>
</evidence>
<dbReference type="RefSeq" id="WP_138150729.1">
    <property type="nucleotide sequence ID" value="NZ_VANU01000001.1"/>
</dbReference>
<dbReference type="GO" id="GO:0006308">
    <property type="term" value="P:DNA catabolic process"/>
    <property type="evidence" value="ECO:0007669"/>
    <property type="project" value="UniProtKB-UniRule"/>
</dbReference>
<keyword evidence="2" id="KW-0963">Cytoplasm</keyword>
<evidence type="ECO:0000256" key="2">
    <source>
        <dbReference type="ARBA" id="ARBA00022490"/>
    </source>
</evidence>
<proteinExistence type="inferred from homology"/>
<sequence>MSEEQKEEQTFEVKIEKAKELLEKLSNPQITLSDSLDLYKNGMKQLEEAQKLLDEAKLIFEVDKKEESEPF</sequence>
<comment type="similarity">
    <text evidence="1">Belongs to the XseB family.</text>
</comment>
<keyword evidence="4 8" id="KW-0378">Hydrolase</keyword>
<gene>
    <name evidence="8" type="primary">xseB</name>
    <name evidence="8" type="ORF">FDK22_00040</name>
</gene>
<dbReference type="SUPFAM" id="SSF116842">
    <property type="entry name" value="XseB-like"/>
    <property type="match status" value="1"/>
</dbReference>
<dbReference type="EMBL" id="VANU01000001">
    <property type="protein sequence ID" value="TLP40438.1"/>
    <property type="molecule type" value="Genomic_DNA"/>
</dbReference>
<accession>A0A5R8Y3B4</accession>
<keyword evidence="3" id="KW-0540">Nuclease</keyword>
<dbReference type="OrthoDB" id="5349159at2"/>
<evidence type="ECO:0000256" key="1">
    <source>
        <dbReference type="ARBA" id="ARBA00009998"/>
    </source>
</evidence>
<dbReference type="GO" id="GO:0009318">
    <property type="term" value="C:exodeoxyribonuclease VII complex"/>
    <property type="evidence" value="ECO:0007669"/>
    <property type="project" value="UniProtKB-UniRule"/>
</dbReference>
<dbReference type="Proteomes" id="UP000308901">
    <property type="component" value="Unassembled WGS sequence"/>
</dbReference>
<evidence type="ECO:0000256" key="4">
    <source>
        <dbReference type="ARBA" id="ARBA00022801"/>
    </source>
</evidence>
<name>A0A5R8Y3B4_9BACT</name>
<organism evidence="8 9">
    <name type="scientific">Arcobacter arenosus</name>
    <dbReference type="NCBI Taxonomy" id="2576037"/>
    <lineage>
        <taxon>Bacteria</taxon>
        <taxon>Pseudomonadati</taxon>
        <taxon>Campylobacterota</taxon>
        <taxon>Epsilonproteobacteria</taxon>
        <taxon>Campylobacterales</taxon>
        <taxon>Arcobacteraceae</taxon>
        <taxon>Arcobacter</taxon>
    </lineage>
</organism>
<reference evidence="8 9" key="1">
    <citation type="submission" date="2019-05" db="EMBL/GenBank/DDBJ databases">
        <title>Arcobacter sp. nov., isolated from sea sediment.</title>
        <authorList>
            <person name="Kim W."/>
        </authorList>
    </citation>
    <scope>NUCLEOTIDE SEQUENCE [LARGE SCALE GENOMIC DNA]</scope>
    <source>
        <strain evidence="8 9">CAU 1517</strain>
    </source>
</reference>
<evidence type="ECO:0000256" key="5">
    <source>
        <dbReference type="ARBA" id="ARBA00022839"/>
    </source>
</evidence>
<dbReference type="Pfam" id="PF02609">
    <property type="entry name" value="Exonuc_VII_S"/>
    <property type="match status" value="1"/>
</dbReference>
<evidence type="ECO:0000256" key="6">
    <source>
        <dbReference type="NCBIfam" id="TIGR01280"/>
    </source>
</evidence>
<evidence type="ECO:0000313" key="9">
    <source>
        <dbReference type="Proteomes" id="UP000308901"/>
    </source>
</evidence>
<evidence type="ECO:0000256" key="3">
    <source>
        <dbReference type="ARBA" id="ARBA00022722"/>
    </source>
</evidence>
<comment type="caution">
    <text evidence="8">The sequence shown here is derived from an EMBL/GenBank/DDBJ whole genome shotgun (WGS) entry which is preliminary data.</text>
</comment>
<dbReference type="InterPro" id="IPR003761">
    <property type="entry name" value="Exonuc_VII_S"/>
</dbReference>
<feature type="coiled-coil region" evidence="7">
    <location>
        <begin position="1"/>
        <end position="66"/>
    </location>
</feature>
<evidence type="ECO:0000313" key="8">
    <source>
        <dbReference type="EMBL" id="TLP40438.1"/>
    </source>
</evidence>
<keyword evidence="9" id="KW-1185">Reference proteome</keyword>
<dbReference type="InterPro" id="IPR037004">
    <property type="entry name" value="Exonuc_VII_ssu_sf"/>
</dbReference>
<dbReference type="NCBIfam" id="TIGR01280">
    <property type="entry name" value="xseB"/>
    <property type="match status" value="1"/>
</dbReference>